<sequence length="106" mass="12275">MEFFIVRLKQLSSKSALILQNPFQSSIRERKLFWYKFHSEYVALYSETAKINLTARSVLFFIELLSKSAVSTNQNECTEYNCPIGIHVNIFSSEHPLFPCSSYAII</sequence>
<proteinExistence type="predicted"/>
<evidence type="ECO:0000313" key="1">
    <source>
        <dbReference type="EMBL" id="KAH7644237.1"/>
    </source>
</evidence>
<dbReference type="Proteomes" id="UP000828236">
    <property type="component" value="Unassembled WGS sequence"/>
</dbReference>
<comment type="caution">
    <text evidence="1">The sequence shown here is derived from an EMBL/GenBank/DDBJ whole genome shotgun (WGS) entry which is preliminary data.</text>
</comment>
<reference evidence="1" key="1">
    <citation type="submission" date="2020-06" db="EMBL/GenBank/DDBJ databases">
        <authorList>
            <person name="Ji K."/>
            <person name="Li J."/>
        </authorList>
    </citation>
    <scope>NUCLEOTIDE SEQUENCE</scope>
    <source>
        <strain evidence="1">JKM2019</strain>
        <tissue evidence="1">Whole body</tissue>
    </source>
</reference>
<name>A0A9D4P5C8_DERFA</name>
<reference evidence="1" key="2">
    <citation type="journal article" date="2021" name="World Allergy Organ. J.">
        <title>Chromosome-level assembly of Dermatophagoides farinae genome and transcriptome reveals two novel allergens Der f 37 and Der f 39.</title>
        <authorList>
            <person name="Chen J."/>
            <person name="Cai Z."/>
            <person name="Fan D."/>
            <person name="Hu J."/>
            <person name="Hou Y."/>
            <person name="He Y."/>
            <person name="Zhang Z."/>
            <person name="Zhao Z."/>
            <person name="Gao P."/>
            <person name="Hu W."/>
            <person name="Sun J."/>
            <person name="Li J."/>
            <person name="Ji K."/>
        </authorList>
    </citation>
    <scope>NUCLEOTIDE SEQUENCE</scope>
    <source>
        <strain evidence="1">JKM2019</strain>
    </source>
</reference>
<accession>A0A9D4P5C8</accession>
<dbReference type="EMBL" id="SDOV01000002">
    <property type="protein sequence ID" value="KAH7644237.1"/>
    <property type="molecule type" value="Genomic_DNA"/>
</dbReference>
<gene>
    <name evidence="1" type="ORF">HUG17_6599</name>
</gene>
<protein>
    <submittedName>
        <fullName evidence="1">Uncharacterized protein</fullName>
    </submittedName>
</protein>
<organism evidence="1">
    <name type="scientific">Dermatophagoides farinae</name>
    <name type="common">American house dust mite</name>
    <dbReference type="NCBI Taxonomy" id="6954"/>
    <lineage>
        <taxon>Eukaryota</taxon>
        <taxon>Metazoa</taxon>
        <taxon>Ecdysozoa</taxon>
        <taxon>Arthropoda</taxon>
        <taxon>Chelicerata</taxon>
        <taxon>Arachnida</taxon>
        <taxon>Acari</taxon>
        <taxon>Acariformes</taxon>
        <taxon>Sarcoptiformes</taxon>
        <taxon>Astigmata</taxon>
        <taxon>Psoroptidia</taxon>
        <taxon>Analgoidea</taxon>
        <taxon>Pyroglyphidae</taxon>
        <taxon>Dermatophagoidinae</taxon>
        <taxon>Dermatophagoides</taxon>
    </lineage>
</organism>
<dbReference type="AlphaFoldDB" id="A0A9D4P5C8"/>